<dbReference type="InterPro" id="IPR025315">
    <property type="entry name" value="DUF4220"/>
</dbReference>
<feature type="transmembrane region" description="Helical" evidence="2">
    <location>
        <begin position="344"/>
        <end position="364"/>
    </location>
</feature>
<dbReference type="Pfam" id="PF04578">
    <property type="entry name" value="DUF594"/>
    <property type="match status" value="1"/>
</dbReference>
<feature type="region of interest" description="Disordered" evidence="1">
    <location>
        <begin position="834"/>
        <end position="856"/>
    </location>
</feature>
<dbReference type="PANTHER" id="PTHR31325">
    <property type="entry name" value="OS01G0798800 PROTEIN-RELATED"/>
    <property type="match status" value="1"/>
</dbReference>
<dbReference type="AlphaFoldDB" id="M8BU33"/>
<feature type="compositionally biased region" description="Polar residues" evidence="1">
    <location>
        <begin position="756"/>
        <end position="766"/>
    </location>
</feature>
<organism evidence="3">
    <name type="scientific">Aegilops tauschii</name>
    <name type="common">Tausch's goatgrass</name>
    <name type="synonym">Aegilops squarrosa</name>
    <dbReference type="NCBI Taxonomy" id="37682"/>
    <lineage>
        <taxon>Eukaryota</taxon>
        <taxon>Viridiplantae</taxon>
        <taxon>Streptophyta</taxon>
        <taxon>Embryophyta</taxon>
        <taxon>Tracheophyta</taxon>
        <taxon>Spermatophyta</taxon>
        <taxon>Magnoliopsida</taxon>
        <taxon>Liliopsida</taxon>
        <taxon>Poales</taxon>
        <taxon>Poaceae</taxon>
        <taxon>BOP clade</taxon>
        <taxon>Pooideae</taxon>
        <taxon>Triticodae</taxon>
        <taxon>Triticeae</taxon>
        <taxon>Triticinae</taxon>
        <taxon>Aegilops</taxon>
    </lineage>
</organism>
<accession>M8BU33</accession>
<feature type="transmembrane region" description="Helical" evidence="2">
    <location>
        <begin position="97"/>
        <end position="117"/>
    </location>
</feature>
<feature type="transmembrane region" description="Helical" evidence="2">
    <location>
        <begin position="431"/>
        <end position="449"/>
    </location>
</feature>
<dbReference type="ExpressionAtlas" id="M8BU33">
    <property type="expression patterns" value="baseline"/>
</dbReference>
<keyword evidence="2" id="KW-0472">Membrane</keyword>
<protein>
    <submittedName>
        <fullName evidence="3">Uncharacterized protein</fullName>
    </submittedName>
</protein>
<evidence type="ECO:0000313" key="3">
    <source>
        <dbReference type="EnsemblPlants" id="EMT06452"/>
    </source>
</evidence>
<proteinExistence type="predicted"/>
<feature type="transmembrane region" description="Helical" evidence="2">
    <location>
        <begin position="38"/>
        <end position="56"/>
    </location>
</feature>
<sequence>MKELCGMEQQESINITAAMEALCPLLNNPRRTIHQAEAFTSGIILLLLLQLILGSFRRQSASFLVQAGTWVTYTVSFPAIAYTLGLMQSSPVKNVMYPIWAVSLLMAAGCTNAVKVYELNDNRQWKRGLFNSLQYGTYASLICWLLFPYSMSIKGYLGPAVLSQAYFAHILSPAYVVTLLGSFVLNTGLMGKELACVLVELGYFRARRVAKFMKNLPADDGDGFDPARMKGYKYPVHIFGVGGELTIDQIWLCEGRLLSSGTVHSKELKDLCLAKSMYQLLKRRYYGMSFAEEHLDETRDFVFRGLLRTEGDYERAFRIVEMELGFCHDYFFTKHAIIFELETLFFFLFLVRIALIATCVSFVVKGTLSVKTLSPIIEVHSKKTDGIITLLVLAIFLLVEILQTAFYLASDWCKVSVTCRYVKTSWYQRNAFIEKLIGYISRFTILGYWKNNIGQYSIIPHITAADSSRDSRTVNRLQTVKRAIARSLIACDGPPTNGEGSFRRSGVLGEFSWALQGQSQAEVMLIWHIATEYCNMTPPTGDGEYLNGTTENEHDTNFNRNVSVSLSRYCAYLMNCAPELLPGYFGDTKLAMADVRREAKEVLRSWGVSSCRNIYQVMNGLQDQEEDGSIFLRGVKLGKQLEDKPSSAARWKILADFWAEKILYIAPSDNAKGHMELLAKGGELLTHIWVLLTHAGILKINREEDNNTVPRRQPSSQEDLVRENLNSTVRRDTLILVETEILNTKNHGQLAPRNVGQEQPQQNSRNQVHAYTSASLAHFAAVFPMYEPPDPSLVSSPAAVLPPSPMRTPPPSQPWDIDMAGEVAWLLAKASCHEGANRHAPRRRSPHGANGRRPRVQDYMQKQLVIDRSFESLRDDEEKREEMQPPPAPAPALPKLWMVDALLKFHDVFRSLPPGEQEKILQDLSQEMQPPPAPAAPPSVVPRGADCGYGNEDIIERPGYGCGYGLEFAGANEFSVTEQPRVYWRATVDDVILTCR</sequence>
<feature type="transmembrane region" description="Helical" evidence="2">
    <location>
        <begin position="387"/>
        <end position="410"/>
    </location>
</feature>
<dbReference type="InterPro" id="IPR007658">
    <property type="entry name" value="DUF594"/>
</dbReference>
<name>M8BU33_AEGTA</name>
<dbReference type="Pfam" id="PF13968">
    <property type="entry name" value="DUF4220"/>
    <property type="match status" value="1"/>
</dbReference>
<keyword evidence="2" id="KW-0812">Transmembrane</keyword>
<evidence type="ECO:0000256" key="2">
    <source>
        <dbReference type="SAM" id="Phobius"/>
    </source>
</evidence>
<feature type="compositionally biased region" description="Basic residues" evidence="1">
    <location>
        <begin position="839"/>
        <end position="854"/>
    </location>
</feature>
<feature type="transmembrane region" description="Helical" evidence="2">
    <location>
        <begin position="63"/>
        <end position="85"/>
    </location>
</feature>
<evidence type="ECO:0000256" key="1">
    <source>
        <dbReference type="SAM" id="MobiDB-lite"/>
    </source>
</evidence>
<feature type="transmembrane region" description="Helical" evidence="2">
    <location>
        <begin position="129"/>
        <end position="147"/>
    </location>
</feature>
<dbReference type="EnsemblPlants" id="EMT06452">
    <property type="protein sequence ID" value="EMT06452"/>
    <property type="gene ID" value="F775_22935"/>
</dbReference>
<feature type="region of interest" description="Disordered" evidence="1">
    <location>
        <begin position="747"/>
        <end position="766"/>
    </location>
</feature>
<feature type="transmembrane region" description="Helical" evidence="2">
    <location>
        <begin position="167"/>
        <end position="185"/>
    </location>
</feature>
<keyword evidence="2" id="KW-1133">Transmembrane helix</keyword>
<reference evidence="3" key="1">
    <citation type="submission" date="2015-06" db="UniProtKB">
        <authorList>
            <consortium name="EnsemblPlants"/>
        </authorList>
    </citation>
    <scope>IDENTIFICATION</scope>
</reference>